<accession>A0A369BWZ3</accession>
<evidence type="ECO:0000256" key="1">
    <source>
        <dbReference type="ARBA" id="ARBA00004970"/>
    </source>
</evidence>
<evidence type="ECO:0000256" key="10">
    <source>
        <dbReference type="ARBA" id="ARBA00053547"/>
    </source>
</evidence>
<evidence type="ECO:0000256" key="9">
    <source>
        <dbReference type="ARBA" id="ARBA00052092"/>
    </source>
</evidence>
<evidence type="ECO:0000256" key="2">
    <source>
        <dbReference type="ARBA" id="ARBA00009184"/>
    </source>
</evidence>
<evidence type="ECO:0000256" key="3">
    <source>
        <dbReference type="ARBA" id="ARBA00013085"/>
    </source>
</evidence>
<organism evidence="11 12">
    <name type="scientific">Thioalbus denitrificans</name>
    <dbReference type="NCBI Taxonomy" id="547122"/>
    <lineage>
        <taxon>Bacteria</taxon>
        <taxon>Pseudomonadati</taxon>
        <taxon>Pseudomonadota</taxon>
        <taxon>Gammaproteobacteria</taxon>
        <taxon>Chromatiales</taxon>
        <taxon>Ectothiorhodospiraceae</taxon>
        <taxon>Thioalbus</taxon>
    </lineage>
</organism>
<name>A0A369BWZ3_9GAMM</name>
<evidence type="ECO:0000256" key="6">
    <source>
        <dbReference type="ARBA" id="ARBA00022801"/>
    </source>
</evidence>
<dbReference type="OrthoDB" id="9784466at2"/>
<comment type="pathway">
    <text evidence="1">Amino-acid biosynthesis; L-histidine biosynthesis; L-histidine from 5-phospho-alpha-D-ribose 1-diphosphate: step 8/9.</text>
</comment>
<dbReference type="GO" id="GO:0046872">
    <property type="term" value="F:metal ion binding"/>
    <property type="evidence" value="ECO:0007669"/>
    <property type="project" value="UniProtKB-KW"/>
</dbReference>
<dbReference type="EC" id="3.1.3.15" evidence="3"/>
<keyword evidence="5" id="KW-0479">Metal-binding</keyword>
<comment type="catalytic activity">
    <reaction evidence="9">
        <text>L-histidinol phosphate + H2O = L-histidinol + phosphate</text>
        <dbReference type="Rhea" id="RHEA:14465"/>
        <dbReference type="ChEBI" id="CHEBI:15377"/>
        <dbReference type="ChEBI" id="CHEBI:43474"/>
        <dbReference type="ChEBI" id="CHEBI:57699"/>
        <dbReference type="ChEBI" id="CHEBI:57980"/>
        <dbReference type="EC" id="3.1.3.15"/>
    </reaction>
    <physiologicalReaction direction="left-to-right" evidence="9">
        <dbReference type="Rhea" id="RHEA:14466"/>
    </physiologicalReaction>
</comment>
<dbReference type="FunFam" id="3.40.50.1000:FF:000025">
    <property type="entry name" value="HAD hydrolase, family IB"/>
    <property type="match status" value="1"/>
</dbReference>
<dbReference type="PANTHER" id="PTHR43344">
    <property type="entry name" value="PHOSPHOSERINE PHOSPHATASE"/>
    <property type="match status" value="1"/>
</dbReference>
<keyword evidence="7" id="KW-0460">Magnesium</keyword>
<dbReference type="NCBIfam" id="TIGR01490">
    <property type="entry name" value="HAD-SF-IB-hyp1"/>
    <property type="match status" value="1"/>
</dbReference>
<dbReference type="Gene3D" id="1.20.1440.100">
    <property type="entry name" value="SG protein - dephosphorylation function"/>
    <property type="match status" value="1"/>
</dbReference>
<proteinExistence type="inferred from homology"/>
<dbReference type="Proteomes" id="UP000252707">
    <property type="component" value="Unassembled WGS sequence"/>
</dbReference>
<dbReference type="EMBL" id="QPJY01000013">
    <property type="protein sequence ID" value="RCX24937.1"/>
    <property type="molecule type" value="Genomic_DNA"/>
</dbReference>
<evidence type="ECO:0000256" key="4">
    <source>
        <dbReference type="ARBA" id="ARBA00021697"/>
    </source>
</evidence>
<evidence type="ECO:0000256" key="7">
    <source>
        <dbReference type="ARBA" id="ARBA00022842"/>
    </source>
</evidence>
<evidence type="ECO:0000256" key="5">
    <source>
        <dbReference type="ARBA" id="ARBA00022723"/>
    </source>
</evidence>
<reference evidence="11 12" key="1">
    <citation type="submission" date="2018-07" db="EMBL/GenBank/DDBJ databases">
        <title>Genomic Encyclopedia of Type Strains, Phase IV (KMG-IV): sequencing the most valuable type-strain genomes for metagenomic binning, comparative biology and taxonomic classification.</title>
        <authorList>
            <person name="Goeker M."/>
        </authorList>
    </citation>
    <scope>NUCLEOTIDE SEQUENCE [LARGE SCALE GENOMIC DNA]</scope>
    <source>
        <strain evidence="11 12">DSM 26407</strain>
    </source>
</reference>
<dbReference type="GO" id="GO:0004401">
    <property type="term" value="F:histidinol-phosphatase activity"/>
    <property type="evidence" value="ECO:0007669"/>
    <property type="project" value="UniProtKB-EC"/>
</dbReference>
<comment type="function">
    <text evidence="10">Catalyzes the dephosphorylation of histidinol-phosphate to histidinol, the direct precursor of histidine.</text>
</comment>
<comment type="caution">
    <text evidence="11">The sequence shown here is derived from an EMBL/GenBank/DDBJ whole genome shotgun (WGS) entry which is preliminary data.</text>
</comment>
<sequence>MTLAIFDLDNTLIAGDSDYLWGQYLVERGIVDGDAYARENQRFYDEYVRGVLDIHEFLRFSLRPLAENPRPRLLEWREEFMAEKIRPILLPRARALLESHRQRGHYLLIITATNHFVTEPIAAEFGVDHLIATDPELVDGRYTGEVAGIPSFREGKVQRLTRWLEQTGRNLAGSHFYSDSHNDLPLLELVSSPVAVDPDETLRQHAEFRGWPVISLRDRPAPVDEEAEAYA</sequence>
<dbReference type="NCBIfam" id="TIGR01488">
    <property type="entry name" value="HAD-SF-IB"/>
    <property type="match status" value="1"/>
</dbReference>
<keyword evidence="6 11" id="KW-0378">Hydrolase</keyword>
<dbReference type="SUPFAM" id="SSF56784">
    <property type="entry name" value="HAD-like"/>
    <property type="match status" value="1"/>
</dbReference>
<dbReference type="InterPro" id="IPR050582">
    <property type="entry name" value="HAD-like_SerB"/>
</dbReference>
<dbReference type="InterPro" id="IPR006385">
    <property type="entry name" value="HAD_hydro_SerB1"/>
</dbReference>
<dbReference type="CDD" id="cd02612">
    <property type="entry name" value="HAD_PGPPase"/>
    <property type="match status" value="1"/>
</dbReference>
<evidence type="ECO:0000313" key="12">
    <source>
        <dbReference type="Proteomes" id="UP000252707"/>
    </source>
</evidence>
<evidence type="ECO:0000256" key="8">
    <source>
        <dbReference type="ARBA" id="ARBA00033209"/>
    </source>
</evidence>
<dbReference type="Pfam" id="PF12710">
    <property type="entry name" value="HAD"/>
    <property type="match status" value="1"/>
</dbReference>
<dbReference type="PANTHER" id="PTHR43344:SF13">
    <property type="entry name" value="PHOSPHATASE RV3661-RELATED"/>
    <property type="match status" value="1"/>
</dbReference>
<comment type="similarity">
    <text evidence="2">Belongs to the HAD-like hydrolase superfamily. SerB family.</text>
</comment>
<dbReference type="Gene3D" id="3.40.50.1000">
    <property type="entry name" value="HAD superfamily/HAD-like"/>
    <property type="match status" value="1"/>
</dbReference>
<dbReference type="InterPro" id="IPR023214">
    <property type="entry name" value="HAD_sf"/>
</dbReference>
<gene>
    <name evidence="11" type="ORF">DFQ59_11333</name>
</gene>
<evidence type="ECO:0000313" key="11">
    <source>
        <dbReference type="EMBL" id="RCX24937.1"/>
    </source>
</evidence>
<dbReference type="AlphaFoldDB" id="A0A369BWZ3"/>
<keyword evidence="12" id="KW-1185">Reference proteome</keyword>
<dbReference type="RefSeq" id="WP_114281000.1">
    <property type="nucleotide sequence ID" value="NZ_QPJY01000013.1"/>
</dbReference>
<dbReference type="InterPro" id="IPR036412">
    <property type="entry name" value="HAD-like_sf"/>
</dbReference>
<protein>
    <recommendedName>
        <fullName evidence="4">Histidinol-phosphatase</fullName>
        <ecNumber evidence="3">3.1.3.15</ecNumber>
    </recommendedName>
    <alternativeName>
        <fullName evidence="8">Histidinol-phosphate phosphatase</fullName>
    </alternativeName>
</protein>